<feature type="domain" description="SGNH hydrolase-type esterase" evidence="2">
    <location>
        <begin position="63"/>
        <end position="257"/>
    </location>
</feature>
<dbReference type="CDD" id="cd01823">
    <property type="entry name" value="SEST_like"/>
    <property type="match status" value="1"/>
</dbReference>
<dbReference type="Pfam" id="PF18647">
    <property type="entry name" value="Fungal_lectin_2"/>
    <property type="match status" value="1"/>
</dbReference>
<dbReference type="SUPFAM" id="SSF52266">
    <property type="entry name" value="SGNH hydrolase"/>
    <property type="match status" value="1"/>
</dbReference>
<dbReference type="AlphaFoldDB" id="A0A5N5WUA3"/>
<dbReference type="PANTHER" id="PTHR37981">
    <property type="entry name" value="LIPASE 2"/>
    <property type="match status" value="1"/>
</dbReference>
<evidence type="ECO:0000313" key="4">
    <source>
        <dbReference type="Proteomes" id="UP000326565"/>
    </source>
</evidence>
<dbReference type="OrthoDB" id="1896086at2759"/>
<protein>
    <submittedName>
        <fullName evidence="3">SGNH hydrolase-type esterase domain-containing protein</fullName>
    </submittedName>
</protein>
<organism evidence="3 4">
    <name type="scientific">Aspergillus leporis</name>
    <dbReference type="NCBI Taxonomy" id="41062"/>
    <lineage>
        <taxon>Eukaryota</taxon>
        <taxon>Fungi</taxon>
        <taxon>Dikarya</taxon>
        <taxon>Ascomycota</taxon>
        <taxon>Pezizomycotina</taxon>
        <taxon>Eurotiomycetes</taxon>
        <taxon>Eurotiomycetidae</taxon>
        <taxon>Eurotiales</taxon>
        <taxon>Aspergillaceae</taxon>
        <taxon>Aspergillus</taxon>
        <taxon>Aspergillus subgen. Circumdati</taxon>
    </lineage>
</organism>
<evidence type="ECO:0000313" key="3">
    <source>
        <dbReference type="EMBL" id="KAB8072091.1"/>
    </source>
</evidence>
<dbReference type="GO" id="GO:0016788">
    <property type="term" value="F:hydrolase activity, acting on ester bonds"/>
    <property type="evidence" value="ECO:0007669"/>
    <property type="project" value="InterPro"/>
</dbReference>
<dbReference type="InterPro" id="IPR013830">
    <property type="entry name" value="SGNH_hydro"/>
</dbReference>
<dbReference type="InterPro" id="IPR037460">
    <property type="entry name" value="SEST-like"/>
</dbReference>
<keyword evidence="4" id="KW-1185">Reference proteome</keyword>
<dbReference type="Pfam" id="PF13472">
    <property type="entry name" value="Lipase_GDSL_2"/>
    <property type="match status" value="1"/>
</dbReference>
<evidence type="ECO:0000256" key="1">
    <source>
        <dbReference type="SAM" id="SignalP"/>
    </source>
</evidence>
<feature type="chain" id="PRO_5024864147" evidence="1">
    <location>
        <begin position="20"/>
        <end position="673"/>
    </location>
</feature>
<name>A0A5N5WUA3_9EURO</name>
<keyword evidence="3" id="KW-0378">Hydrolase</keyword>
<gene>
    <name evidence="3" type="ORF">BDV29DRAFT_158845</name>
</gene>
<dbReference type="GO" id="GO:0006629">
    <property type="term" value="P:lipid metabolic process"/>
    <property type="evidence" value="ECO:0007669"/>
    <property type="project" value="TreeGrafter"/>
</dbReference>
<reference evidence="3 4" key="1">
    <citation type="submission" date="2019-04" db="EMBL/GenBank/DDBJ databases">
        <title>Friends and foes A comparative genomics study of 23 Aspergillus species from section Flavi.</title>
        <authorList>
            <consortium name="DOE Joint Genome Institute"/>
            <person name="Kjaerbolling I."/>
            <person name="Vesth T."/>
            <person name="Frisvad J.C."/>
            <person name="Nybo J.L."/>
            <person name="Theobald S."/>
            <person name="Kildgaard S."/>
            <person name="Isbrandt T."/>
            <person name="Kuo A."/>
            <person name="Sato A."/>
            <person name="Lyhne E.K."/>
            <person name="Kogle M.E."/>
            <person name="Wiebenga A."/>
            <person name="Kun R.S."/>
            <person name="Lubbers R.J."/>
            <person name="Makela M.R."/>
            <person name="Barry K."/>
            <person name="Chovatia M."/>
            <person name="Clum A."/>
            <person name="Daum C."/>
            <person name="Haridas S."/>
            <person name="He G."/>
            <person name="LaButti K."/>
            <person name="Lipzen A."/>
            <person name="Mondo S."/>
            <person name="Riley R."/>
            <person name="Salamov A."/>
            <person name="Simmons B.A."/>
            <person name="Magnuson J.K."/>
            <person name="Henrissat B."/>
            <person name="Mortensen U.H."/>
            <person name="Larsen T.O."/>
            <person name="Devries R.P."/>
            <person name="Grigoriev I.V."/>
            <person name="Machida M."/>
            <person name="Baker S.E."/>
            <person name="Andersen M.R."/>
        </authorList>
    </citation>
    <scope>NUCLEOTIDE SEQUENCE [LARGE SCALE GENOMIC DNA]</scope>
    <source>
        <strain evidence="3 4">CBS 151.66</strain>
    </source>
</reference>
<proteinExistence type="predicted"/>
<sequence>MAAMAMLMVTLTLLVNSIAFNSVPGNASHGLNGALSPPNSSYLIPRDAEHDPTNMHWIRKWAAIGDSFTAGIGAGRVYSNKKPDRKCSRYDLSYPSILDRVFGASITQFNFLACSGAKTEQIIKQIQELDEDLNLVVMTGGGNDLCLVDVLKACIFLPYFGEKNCDEAIWKAKTNIQYILQPNVKTLLKELQHHMVFNGVVLYGGYAQFFHDGEDYDEDCGKYQDWAFPRLGEVFEPLKLTLARRREFNELVRMANDGIQKAIKEQKQEGMRLRVRYVDWDDWASDTRVAGQFCWPKTTGEYPDSSQPMLQFFKPDTKRRYTHDDIKKREVTVDLDHSGPSRDDIEATVSKDLYNSALYKSGNPSAEALHMLDGRDIIGPANCPGADDDKYFGFGLPDRWGKFFHPNTNGHITLASFFLDAVVAARAEIIEVTNPICRDGETDSFECNAEKSDDVELKRYYAAADLVDESYQTYCEEVKPPPNGVNWHDERVFYEGTPEEHTYSISLEHGAFQFSKKQCFDSFLRLIHGCGTSLDANPMNLKHGGMWKKGRYTYKLSMGPKKRPWPIARPTGSCFGEKKIFAGAYTIKGAGWGTLDYGRAVHDESKSCIGRGLTFWDFKYYDESDSDGMEWEATFNTPIWVLWRCFQNNKVFHNIGGPSIGCEGDDHPNVPWH</sequence>
<feature type="signal peptide" evidence="1">
    <location>
        <begin position="1"/>
        <end position="19"/>
    </location>
</feature>
<dbReference type="PANTHER" id="PTHR37981:SF1">
    <property type="entry name" value="SGNH HYDROLASE-TYPE ESTERASE DOMAIN-CONTAINING PROTEIN"/>
    <property type="match status" value="1"/>
</dbReference>
<evidence type="ECO:0000259" key="2">
    <source>
        <dbReference type="Pfam" id="PF13472"/>
    </source>
</evidence>
<accession>A0A5N5WUA3</accession>
<keyword evidence="1" id="KW-0732">Signal</keyword>
<dbReference type="Gene3D" id="3.40.50.1110">
    <property type="entry name" value="SGNH hydrolase"/>
    <property type="match status" value="1"/>
</dbReference>
<dbReference type="InterPro" id="IPR036514">
    <property type="entry name" value="SGNH_hydro_sf"/>
</dbReference>
<dbReference type="EMBL" id="ML732255">
    <property type="protein sequence ID" value="KAB8072091.1"/>
    <property type="molecule type" value="Genomic_DNA"/>
</dbReference>
<dbReference type="Proteomes" id="UP000326565">
    <property type="component" value="Unassembled WGS sequence"/>
</dbReference>